<feature type="transmembrane region" description="Helical" evidence="2">
    <location>
        <begin position="110"/>
        <end position="130"/>
    </location>
</feature>
<organism evidence="3 4">
    <name type="scientific">Tetraparma gracilis</name>
    <dbReference type="NCBI Taxonomy" id="2962635"/>
    <lineage>
        <taxon>Eukaryota</taxon>
        <taxon>Sar</taxon>
        <taxon>Stramenopiles</taxon>
        <taxon>Ochrophyta</taxon>
        <taxon>Bolidophyceae</taxon>
        <taxon>Parmales</taxon>
        <taxon>Triparmaceae</taxon>
        <taxon>Tetraparma</taxon>
    </lineage>
</organism>
<evidence type="ECO:0000256" key="2">
    <source>
        <dbReference type="SAM" id="Phobius"/>
    </source>
</evidence>
<gene>
    <name evidence="3" type="ORF">TeGR_g13887</name>
</gene>
<evidence type="ECO:0000256" key="1">
    <source>
        <dbReference type="SAM" id="MobiDB-lite"/>
    </source>
</evidence>
<protein>
    <submittedName>
        <fullName evidence="3">Uncharacterized protein</fullName>
    </submittedName>
</protein>
<comment type="caution">
    <text evidence="3">The sequence shown here is derived from an EMBL/GenBank/DDBJ whole genome shotgun (WGS) entry which is preliminary data.</text>
</comment>
<name>A0ABQ6N8L3_9STRA</name>
<proteinExistence type="predicted"/>
<keyword evidence="4" id="KW-1185">Reference proteome</keyword>
<keyword evidence="2" id="KW-1133">Transmembrane helix</keyword>
<sequence>MALGSVGKGCVLVSGILTLLNGGVHIFHNVLKSWCSSSASQSCVGPALFWNSGDTPFLQDTNKLGWRTVITTDLNTVLDIWLPVVLGIFLLSTGSSSLRSQSSIVASVAYSWPAMSTTLLLVALFGAFGYNGNFGIWAGMFLSFTSALCLVTHLFALHDGKFPCWNEEGSKSGQDANVRPRLPQGHRGRRR</sequence>
<feature type="transmembrane region" description="Helical" evidence="2">
    <location>
        <begin position="136"/>
        <end position="157"/>
    </location>
</feature>
<keyword evidence="2" id="KW-0812">Transmembrane</keyword>
<reference evidence="3 4" key="1">
    <citation type="journal article" date="2023" name="Commun. Biol.">
        <title>Genome analysis of Parmales, the sister group of diatoms, reveals the evolutionary specialization of diatoms from phago-mixotrophs to photoautotrophs.</title>
        <authorList>
            <person name="Ban H."/>
            <person name="Sato S."/>
            <person name="Yoshikawa S."/>
            <person name="Yamada K."/>
            <person name="Nakamura Y."/>
            <person name="Ichinomiya M."/>
            <person name="Sato N."/>
            <person name="Blanc-Mathieu R."/>
            <person name="Endo H."/>
            <person name="Kuwata A."/>
            <person name="Ogata H."/>
        </authorList>
    </citation>
    <scope>NUCLEOTIDE SEQUENCE [LARGE SCALE GENOMIC DNA]</scope>
</reference>
<feature type="transmembrane region" description="Helical" evidence="2">
    <location>
        <begin position="80"/>
        <end position="98"/>
    </location>
</feature>
<evidence type="ECO:0000313" key="4">
    <source>
        <dbReference type="Proteomes" id="UP001165060"/>
    </source>
</evidence>
<evidence type="ECO:0000313" key="3">
    <source>
        <dbReference type="EMBL" id="GMI42765.1"/>
    </source>
</evidence>
<accession>A0ABQ6N8L3</accession>
<dbReference type="Proteomes" id="UP001165060">
    <property type="component" value="Unassembled WGS sequence"/>
</dbReference>
<dbReference type="EMBL" id="BRYB01002308">
    <property type="protein sequence ID" value="GMI42765.1"/>
    <property type="molecule type" value="Genomic_DNA"/>
</dbReference>
<keyword evidence="2" id="KW-0472">Membrane</keyword>
<feature type="region of interest" description="Disordered" evidence="1">
    <location>
        <begin position="168"/>
        <end position="191"/>
    </location>
</feature>